<feature type="binding site" evidence="7">
    <location>
        <position position="89"/>
    </location>
    <ligand>
        <name>[2Fe-2S] cluster</name>
        <dbReference type="ChEBI" id="CHEBI:190135"/>
    </ligand>
</feature>
<keyword evidence="5 7" id="KW-0411">Iron-sulfur</keyword>
<evidence type="ECO:0000256" key="4">
    <source>
        <dbReference type="ARBA" id="ARBA00023004"/>
    </source>
</evidence>
<accession>A0A2S6HSC7</accession>
<evidence type="ECO:0000256" key="7">
    <source>
        <dbReference type="PIRSR" id="PIRSR000216-1"/>
    </source>
</evidence>
<comment type="cofactor">
    <cofactor evidence="7">
        <name>[2Fe-2S] cluster</name>
        <dbReference type="ChEBI" id="CHEBI:190135"/>
    </cofactor>
    <text evidence="7">Binds 1 [2Fe-2S] cluster.</text>
</comment>
<dbReference type="FunFam" id="3.40.30.10:FF:000015">
    <property type="entry name" value="NADH-quinone oxidoreductase subunit E"/>
    <property type="match status" value="1"/>
</dbReference>
<dbReference type="InterPro" id="IPR041921">
    <property type="entry name" value="NuoE_N"/>
</dbReference>
<dbReference type="CDD" id="cd03064">
    <property type="entry name" value="TRX_Fd_NuoE"/>
    <property type="match status" value="1"/>
</dbReference>
<dbReference type="AlphaFoldDB" id="A0A2S6HSC7"/>
<comment type="cofactor">
    <cofactor evidence="6">
        <name>[2Fe-2S] cluster</name>
        <dbReference type="ChEBI" id="CHEBI:190135"/>
    </cofactor>
</comment>
<dbReference type="Pfam" id="PF01257">
    <property type="entry name" value="2Fe-2S_thioredx"/>
    <property type="match status" value="1"/>
</dbReference>
<dbReference type="GO" id="GO:0016491">
    <property type="term" value="F:oxidoreductase activity"/>
    <property type="evidence" value="ECO:0007669"/>
    <property type="project" value="InterPro"/>
</dbReference>
<dbReference type="NCBIfam" id="TIGR01958">
    <property type="entry name" value="nuoE_fam"/>
    <property type="match status" value="1"/>
</dbReference>
<dbReference type="Gene3D" id="1.10.10.1590">
    <property type="entry name" value="NADH-quinone oxidoreductase subunit E"/>
    <property type="match status" value="1"/>
</dbReference>
<dbReference type="OrthoDB" id="9807941at2"/>
<dbReference type="Gene3D" id="3.40.30.10">
    <property type="entry name" value="Glutaredoxin"/>
    <property type="match status" value="1"/>
</dbReference>
<dbReference type="InterPro" id="IPR002023">
    <property type="entry name" value="NuoE-like"/>
</dbReference>
<name>A0A2S6HSC7_9FIRM</name>
<dbReference type="PIRSF" id="PIRSF000216">
    <property type="entry name" value="NADH_DH_24kDa"/>
    <property type="match status" value="1"/>
</dbReference>
<dbReference type="SUPFAM" id="SSF52833">
    <property type="entry name" value="Thioredoxin-like"/>
    <property type="match status" value="1"/>
</dbReference>
<dbReference type="GO" id="GO:0051537">
    <property type="term" value="F:2 iron, 2 sulfur cluster binding"/>
    <property type="evidence" value="ECO:0007669"/>
    <property type="project" value="UniProtKB-KW"/>
</dbReference>
<dbReference type="InterPro" id="IPR036249">
    <property type="entry name" value="Thioredoxin-like_sf"/>
</dbReference>
<keyword evidence="3 7" id="KW-0479">Metal-binding</keyword>
<evidence type="ECO:0000256" key="1">
    <source>
        <dbReference type="ARBA" id="ARBA00010643"/>
    </source>
</evidence>
<dbReference type="NCBIfam" id="NF005722">
    <property type="entry name" value="PRK07539.1-2"/>
    <property type="match status" value="1"/>
</dbReference>
<dbReference type="InterPro" id="IPR042128">
    <property type="entry name" value="NuoE_dom"/>
</dbReference>
<evidence type="ECO:0000256" key="2">
    <source>
        <dbReference type="ARBA" id="ARBA00022714"/>
    </source>
</evidence>
<dbReference type="Proteomes" id="UP000237749">
    <property type="component" value="Unassembled WGS sequence"/>
</dbReference>
<evidence type="ECO:0000313" key="9">
    <source>
        <dbReference type="Proteomes" id="UP000237749"/>
    </source>
</evidence>
<reference evidence="8 9" key="1">
    <citation type="submission" date="2018-02" db="EMBL/GenBank/DDBJ databases">
        <title>Genomic Encyclopedia of Archaeal and Bacterial Type Strains, Phase II (KMG-II): from individual species to whole genera.</title>
        <authorList>
            <person name="Goeker M."/>
        </authorList>
    </citation>
    <scope>NUCLEOTIDE SEQUENCE [LARGE SCALE GENOMIC DNA]</scope>
    <source>
        <strain evidence="8 9">DSM 3808</strain>
    </source>
</reference>
<evidence type="ECO:0000313" key="8">
    <source>
        <dbReference type="EMBL" id="PPK80509.1"/>
    </source>
</evidence>
<comment type="similarity">
    <text evidence="1">Belongs to the complex I 24 kDa subunit family.</text>
</comment>
<feature type="binding site" evidence="7">
    <location>
        <position position="84"/>
    </location>
    <ligand>
        <name>[2Fe-2S] cluster</name>
        <dbReference type="ChEBI" id="CHEBI:190135"/>
    </ligand>
</feature>
<evidence type="ECO:0000256" key="6">
    <source>
        <dbReference type="ARBA" id="ARBA00034078"/>
    </source>
</evidence>
<feature type="binding site" evidence="7">
    <location>
        <position position="125"/>
    </location>
    <ligand>
        <name>[2Fe-2S] cluster</name>
        <dbReference type="ChEBI" id="CHEBI:190135"/>
    </ligand>
</feature>
<dbReference type="RefSeq" id="WP_104437209.1">
    <property type="nucleotide sequence ID" value="NZ_PTJA01000006.1"/>
</dbReference>
<gene>
    <name evidence="8" type="ORF">BXY41_10699</name>
</gene>
<organism evidence="8 9">
    <name type="scientific">Lacrimispora xylanisolvens</name>
    <dbReference type="NCBI Taxonomy" id="384636"/>
    <lineage>
        <taxon>Bacteria</taxon>
        <taxon>Bacillati</taxon>
        <taxon>Bacillota</taxon>
        <taxon>Clostridia</taxon>
        <taxon>Lachnospirales</taxon>
        <taxon>Lachnospiraceae</taxon>
        <taxon>Lacrimispora</taxon>
    </lineage>
</organism>
<evidence type="ECO:0000256" key="3">
    <source>
        <dbReference type="ARBA" id="ARBA00022723"/>
    </source>
</evidence>
<dbReference type="GO" id="GO:0046872">
    <property type="term" value="F:metal ion binding"/>
    <property type="evidence" value="ECO:0007669"/>
    <property type="project" value="UniProtKB-KW"/>
</dbReference>
<dbReference type="PANTHER" id="PTHR43342">
    <property type="entry name" value="NADH-QUINONE OXIDOREDUCTASE, E SUBUNIT"/>
    <property type="match status" value="1"/>
</dbReference>
<comment type="caution">
    <text evidence="8">The sequence shown here is derived from an EMBL/GenBank/DDBJ whole genome shotgun (WGS) entry which is preliminary data.</text>
</comment>
<evidence type="ECO:0000256" key="5">
    <source>
        <dbReference type="ARBA" id="ARBA00023014"/>
    </source>
</evidence>
<dbReference type="EMBL" id="PTJA01000006">
    <property type="protein sequence ID" value="PPK80509.1"/>
    <property type="molecule type" value="Genomic_DNA"/>
</dbReference>
<dbReference type="InterPro" id="IPR028431">
    <property type="entry name" value="NADP_DH_HndA-like"/>
</dbReference>
<proteinExistence type="inferred from homology"/>
<keyword evidence="9" id="KW-1185">Reference proteome</keyword>
<dbReference type="PANTHER" id="PTHR43342:SF2">
    <property type="entry name" value="POTENTIAL NAD-REDUCING HYDROGENASE SUBUNIT"/>
    <property type="match status" value="1"/>
</dbReference>
<sequence length="161" mass="18180">MESKCNTQEKFKDLQKFIDSMEDRRGALIAVLHKAQHLYGYLSNDVIFFIAEKLEIPSAKVFGVISFYSYFTTEPRGKYVINVCLGTACFVRGADAIMREFEKILNIKAGETTEDKKFTLSGLRCIGACGLAPVVMVNDKVYGRVELNQVKAIIEEYQEEA</sequence>
<keyword evidence="2 7" id="KW-0001">2Fe-2S</keyword>
<keyword evidence="4 7" id="KW-0408">Iron</keyword>
<feature type="binding site" evidence="7">
    <location>
        <position position="129"/>
    </location>
    <ligand>
        <name>[2Fe-2S] cluster</name>
        <dbReference type="ChEBI" id="CHEBI:190135"/>
    </ligand>
</feature>
<protein>
    <submittedName>
        <fullName evidence="8">NAD(P)-dependent iron-only hydrogenase diaphorase component iron-sulfur protein</fullName>
    </submittedName>
</protein>